<dbReference type="RefSeq" id="WP_141464776.1">
    <property type="nucleotide sequence ID" value="NZ_RBZW01000025.1"/>
</dbReference>
<dbReference type="OrthoDB" id="105697at2157"/>
<evidence type="ECO:0000256" key="1">
    <source>
        <dbReference type="ARBA" id="ARBA00008791"/>
    </source>
</evidence>
<evidence type="ECO:0000259" key="2">
    <source>
        <dbReference type="Pfam" id="PF00582"/>
    </source>
</evidence>
<organism evidence="3 4">
    <name type="scientific">Salinadaptatus halalkaliphilus</name>
    <dbReference type="NCBI Taxonomy" id="2419781"/>
    <lineage>
        <taxon>Archaea</taxon>
        <taxon>Methanobacteriati</taxon>
        <taxon>Methanobacteriota</taxon>
        <taxon>Stenosarchaea group</taxon>
        <taxon>Halobacteria</taxon>
        <taxon>Halobacteriales</taxon>
        <taxon>Natrialbaceae</taxon>
        <taxon>Salinadaptatus</taxon>
    </lineage>
</organism>
<dbReference type="InterPro" id="IPR006016">
    <property type="entry name" value="UspA"/>
</dbReference>
<comment type="caution">
    <text evidence="3">The sequence shown here is derived from an EMBL/GenBank/DDBJ whole genome shotgun (WGS) entry which is preliminary data.</text>
</comment>
<dbReference type="Gene3D" id="3.40.50.620">
    <property type="entry name" value="HUPs"/>
    <property type="match status" value="1"/>
</dbReference>
<proteinExistence type="inferred from homology"/>
<dbReference type="PANTHER" id="PTHR46268:SF6">
    <property type="entry name" value="UNIVERSAL STRESS PROTEIN UP12"/>
    <property type="match status" value="1"/>
</dbReference>
<accession>A0A4S3TNU4</accession>
<dbReference type="PRINTS" id="PR01438">
    <property type="entry name" value="UNVRSLSTRESS"/>
</dbReference>
<reference evidence="3 4" key="1">
    <citation type="submission" date="2018-10" db="EMBL/GenBank/DDBJ databases">
        <title>Natronolimnobius sp. XQ-INN 246 isolated from Inner Mongolia Autonomous Region of China.</title>
        <authorList>
            <person name="Xue Q."/>
        </authorList>
    </citation>
    <scope>NUCLEOTIDE SEQUENCE [LARGE SCALE GENOMIC DNA]</scope>
    <source>
        <strain evidence="3 4">XQ-INN 246</strain>
    </source>
</reference>
<evidence type="ECO:0000313" key="3">
    <source>
        <dbReference type="EMBL" id="THE64805.1"/>
    </source>
</evidence>
<sequence>MYDNILVPTDGSETVPETLAHALPIATDNDATIHGLYVVDSRITAAASEDSATDLTQSLEADGEAALADVEQRATDAGLDTVSEIETGTPAKTILEYTEDNEIDLIVIGTKGKSPREKVTSLGSVSERVVDNASVPVFVVRNA</sequence>
<feature type="domain" description="UspA" evidence="2">
    <location>
        <begin position="1"/>
        <end position="141"/>
    </location>
</feature>
<name>A0A4S3TNU4_9EURY</name>
<keyword evidence="4" id="KW-1185">Reference proteome</keyword>
<evidence type="ECO:0000313" key="4">
    <source>
        <dbReference type="Proteomes" id="UP000318864"/>
    </source>
</evidence>
<dbReference type="SUPFAM" id="SSF52402">
    <property type="entry name" value="Adenine nucleotide alpha hydrolases-like"/>
    <property type="match status" value="1"/>
</dbReference>
<dbReference type="PANTHER" id="PTHR46268">
    <property type="entry name" value="STRESS RESPONSE PROTEIN NHAX"/>
    <property type="match status" value="1"/>
</dbReference>
<dbReference type="Pfam" id="PF00582">
    <property type="entry name" value="Usp"/>
    <property type="match status" value="1"/>
</dbReference>
<dbReference type="Proteomes" id="UP000318864">
    <property type="component" value="Unassembled WGS sequence"/>
</dbReference>
<dbReference type="EMBL" id="RBZW01000025">
    <property type="protein sequence ID" value="THE64805.1"/>
    <property type="molecule type" value="Genomic_DNA"/>
</dbReference>
<comment type="similarity">
    <text evidence="1">Belongs to the universal stress protein A family.</text>
</comment>
<protein>
    <submittedName>
        <fullName evidence="3">Universal stress protein</fullName>
    </submittedName>
</protein>
<dbReference type="CDD" id="cd00293">
    <property type="entry name" value="USP-like"/>
    <property type="match status" value="1"/>
</dbReference>
<dbReference type="InterPro" id="IPR006015">
    <property type="entry name" value="Universal_stress_UspA"/>
</dbReference>
<gene>
    <name evidence="3" type="ORF">D8Y22_11145</name>
</gene>
<dbReference type="InterPro" id="IPR014729">
    <property type="entry name" value="Rossmann-like_a/b/a_fold"/>
</dbReference>
<dbReference type="AlphaFoldDB" id="A0A4S3TNU4"/>